<evidence type="ECO:0000259" key="5">
    <source>
        <dbReference type="Pfam" id="PF25789"/>
    </source>
</evidence>
<keyword evidence="3" id="KW-0963">Cytoplasm</keyword>
<comment type="caution">
    <text evidence="6">The sequence shown here is derived from an EMBL/GenBank/DDBJ whole genome shotgun (WGS) entry which is preliminary data.</text>
</comment>
<proteinExistence type="inferred from homology"/>
<comment type="subcellular location">
    <subcellularLocation>
        <location evidence="1">Cytoplasm</location>
    </subcellularLocation>
</comment>
<evidence type="ECO:0000256" key="1">
    <source>
        <dbReference type="ARBA" id="ARBA00004496"/>
    </source>
</evidence>
<dbReference type="InterPro" id="IPR007244">
    <property type="entry name" value="Naa35_N"/>
</dbReference>
<dbReference type="PANTHER" id="PTHR21373:SF0">
    <property type="entry name" value="N-ALPHA-ACETYLTRANSFERASE 35, NATC AUXILIARY SUBUNIT"/>
    <property type="match status" value="1"/>
</dbReference>
<feature type="domain" description="NAA35-like TPR repeats" evidence="5">
    <location>
        <begin position="339"/>
        <end position="501"/>
    </location>
</feature>
<gene>
    <name evidence="6" type="ORF">PNOK_0048600</name>
</gene>
<protein>
    <submittedName>
        <fullName evidence="6">Amino-acid n-acetyltransferase subunit</fullName>
    </submittedName>
</protein>
<evidence type="ECO:0000313" key="7">
    <source>
        <dbReference type="Proteomes" id="UP000217199"/>
    </source>
</evidence>
<accession>A0A286UV11</accession>
<evidence type="ECO:0000256" key="2">
    <source>
        <dbReference type="ARBA" id="ARBA00006289"/>
    </source>
</evidence>
<comment type="similarity">
    <text evidence="2">Belongs to the MAK10 family.</text>
</comment>
<dbReference type="AlphaFoldDB" id="A0A286UV11"/>
<evidence type="ECO:0000313" key="6">
    <source>
        <dbReference type="EMBL" id="PAV23418.1"/>
    </source>
</evidence>
<dbReference type="InParanoid" id="A0A286UV11"/>
<sequence>MDIPGGMDFRDVTHIFNDAAKDLEIDEILMTEGFTLSEAMSAVEIGDPRMDNGAELPNSEKIKTFDPLLPLLPQEVCWILDRSMACEMQWHTGNGLAQTVYTSLYMHHLSEINPSFIPSDTAAIFSNPSKPIQLIVLVLRAGIMGMVKSCDLVYRELVKGNVHECEDWQSEKSEVSLLEMVLPERVVALLEEAELWLMDDAVSVMPFRNELLLRIRFRKILLLLFSLDLPQKAPYLVTLLAQARKLHETLSQSPPIVIDDNSPARLAFDPQMMRTLNLIMPMHALTLLSQKETWELIEGILDGFELLYGLSGCESLLAWNTVGFVRSSNPKWTSSRLPYSRSLVQTAFSNGTVVMGRFSLTWPTERFFLETAHISYPHLASLFESRPFSFVSDSFDTFTNTLTRLLLRHVWASYYNRPRQRRHHMKAALEWHILFESALSLAEKATPRDALDAQILTCLPYPLLHWRACVLKDIILSGFELELYMHDERPFAYWYLAQISQVHIIVIGDLMEHVPEDTPAHRYLSHQKLYAEVIYNMAMGSFILLAHSSKLDARRRWTNFTVRYKWALRKDFAECSVFDMFCPDFQAYLRNEKNVLKDSNSYEEAKLLFDGALRLLIELGLSSEQDPSLLLCRAEFTQDHLGGIVVVCENLKQFTYDLGEQVPSDAMFRQAHESLKWDPKICPWFPTTKSES</sequence>
<dbReference type="Pfam" id="PF04112">
    <property type="entry name" value="Mak10"/>
    <property type="match status" value="1"/>
</dbReference>
<feature type="domain" description="NAA35-like N-terminal" evidence="4">
    <location>
        <begin position="27"/>
        <end position="186"/>
    </location>
</feature>
<dbReference type="STRING" id="2282107.A0A286UV11"/>
<reference evidence="6 7" key="1">
    <citation type="journal article" date="2017" name="Mol. Ecol.">
        <title>Comparative and population genomic landscape of Phellinus noxius: A hypervariable fungus causing root rot in trees.</title>
        <authorList>
            <person name="Chung C.L."/>
            <person name="Lee T.J."/>
            <person name="Akiba M."/>
            <person name="Lee H.H."/>
            <person name="Kuo T.H."/>
            <person name="Liu D."/>
            <person name="Ke H.M."/>
            <person name="Yokoi T."/>
            <person name="Roa M.B."/>
            <person name="Lu M.J."/>
            <person name="Chang Y.Y."/>
            <person name="Ann P.J."/>
            <person name="Tsai J.N."/>
            <person name="Chen C.Y."/>
            <person name="Tzean S.S."/>
            <person name="Ota Y."/>
            <person name="Hattori T."/>
            <person name="Sahashi N."/>
            <person name="Liou R.F."/>
            <person name="Kikuchi T."/>
            <person name="Tsai I.J."/>
        </authorList>
    </citation>
    <scope>NUCLEOTIDE SEQUENCE [LARGE SCALE GENOMIC DNA]</scope>
    <source>
        <strain evidence="6 7">FFPRI411160</strain>
    </source>
</reference>
<dbReference type="GO" id="GO:0031417">
    <property type="term" value="C:NatC complex"/>
    <property type="evidence" value="ECO:0007669"/>
    <property type="project" value="InterPro"/>
</dbReference>
<dbReference type="Pfam" id="PF25789">
    <property type="entry name" value="TPR_NAA35"/>
    <property type="match status" value="1"/>
</dbReference>
<evidence type="ECO:0000259" key="4">
    <source>
        <dbReference type="Pfam" id="PF04112"/>
    </source>
</evidence>
<dbReference type="InterPro" id="IPR057983">
    <property type="entry name" value="NAA35-like_N"/>
</dbReference>
<keyword evidence="7" id="KW-1185">Reference proteome</keyword>
<dbReference type="Proteomes" id="UP000217199">
    <property type="component" value="Unassembled WGS sequence"/>
</dbReference>
<dbReference type="OrthoDB" id="269405at2759"/>
<evidence type="ECO:0000256" key="3">
    <source>
        <dbReference type="ARBA" id="ARBA00022490"/>
    </source>
</evidence>
<dbReference type="PANTHER" id="PTHR21373">
    <property type="entry name" value="GLUCOSE REPRESSIBLE PROTEIN MAK10"/>
    <property type="match status" value="1"/>
</dbReference>
<dbReference type="GO" id="GO:0016740">
    <property type="term" value="F:transferase activity"/>
    <property type="evidence" value="ECO:0007669"/>
    <property type="project" value="UniProtKB-KW"/>
</dbReference>
<name>A0A286UV11_9AGAM</name>
<dbReference type="EMBL" id="NBII01000001">
    <property type="protein sequence ID" value="PAV23418.1"/>
    <property type="molecule type" value="Genomic_DNA"/>
</dbReference>
<organism evidence="6 7">
    <name type="scientific">Pyrrhoderma noxium</name>
    <dbReference type="NCBI Taxonomy" id="2282107"/>
    <lineage>
        <taxon>Eukaryota</taxon>
        <taxon>Fungi</taxon>
        <taxon>Dikarya</taxon>
        <taxon>Basidiomycota</taxon>
        <taxon>Agaricomycotina</taxon>
        <taxon>Agaricomycetes</taxon>
        <taxon>Hymenochaetales</taxon>
        <taxon>Hymenochaetaceae</taxon>
        <taxon>Pyrrhoderma</taxon>
    </lineage>
</organism>
<dbReference type="InterPro" id="IPR057982">
    <property type="entry name" value="TPR_NAA35"/>
</dbReference>